<dbReference type="Pfam" id="PF11079">
    <property type="entry name" value="YqhG"/>
    <property type="match status" value="1"/>
</dbReference>
<dbReference type="Proteomes" id="UP000464658">
    <property type="component" value="Chromosome"/>
</dbReference>
<name>A0A5S9MCT6_BACIA</name>
<evidence type="ECO:0000313" key="1">
    <source>
        <dbReference type="EMBL" id="BBP90685.1"/>
    </source>
</evidence>
<evidence type="ECO:0000313" key="2">
    <source>
        <dbReference type="Proteomes" id="UP000464658"/>
    </source>
</evidence>
<gene>
    <name evidence="1" type="ORF">BsIDN1_43030</name>
</gene>
<reference evidence="1 2" key="1">
    <citation type="submission" date="2019-12" db="EMBL/GenBank/DDBJ databases">
        <title>Full genome sequence of a Bacillus safensis strain isolated from commercially available natto in Indonesia.</title>
        <authorList>
            <person name="Yoshida M."/>
            <person name="Uomi M."/>
            <person name="Waturangi D."/>
            <person name="Ekaputri J.J."/>
            <person name="Setiamarga D.H.E."/>
        </authorList>
    </citation>
    <scope>NUCLEOTIDE SEQUENCE [LARGE SCALE GENOMIC DNA]</scope>
    <source>
        <strain evidence="1 2">IDN1</strain>
    </source>
</reference>
<dbReference type="EMBL" id="AP021906">
    <property type="protein sequence ID" value="BBP90685.1"/>
    <property type="molecule type" value="Genomic_DNA"/>
</dbReference>
<proteinExistence type="predicted"/>
<dbReference type="AlphaFoldDB" id="A0A5S9MCT6"/>
<protein>
    <submittedName>
        <fullName evidence="1">Uncharacterized protein</fullName>
    </submittedName>
</protein>
<dbReference type="InterPro" id="IPR024562">
    <property type="entry name" value="YqhG"/>
</dbReference>
<organism evidence="1 2">
    <name type="scientific">Bacillus safensis</name>
    <dbReference type="NCBI Taxonomy" id="561879"/>
    <lineage>
        <taxon>Bacteria</taxon>
        <taxon>Bacillati</taxon>
        <taxon>Bacillota</taxon>
        <taxon>Bacilli</taxon>
        <taxon>Bacillales</taxon>
        <taxon>Bacillaceae</taxon>
        <taxon>Bacillus</taxon>
    </lineage>
</organism>
<sequence>MSTMIKPESGIKRLYSLMERYAHEEPDDWAVRAVQKWKEDSELLNQFYEGTSDTSVEYEIERQALKTLYEPKISLTIENGGLFFYLQQKKEEVDSWSPSPFM</sequence>
<accession>A0A5S9MCT6</accession>